<protein>
    <recommendedName>
        <fullName evidence="2">DUF7041 domain-containing protein</fullName>
    </recommendedName>
</protein>
<name>A0ABN7A596_9HEMI</name>
<keyword evidence="4" id="KW-1185">Reference proteome</keyword>
<feature type="compositionally biased region" description="Polar residues" evidence="1">
    <location>
        <begin position="199"/>
        <end position="218"/>
    </location>
</feature>
<accession>A0ABN7A596</accession>
<dbReference type="PANTHER" id="PTHR33327:SF3">
    <property type="entry name" value="RNA-DIRECTED DNA POLYMERASE"/>
    <property type="match status" value="1"/>
</dbReference>
<evidence type="ECO:0000313" key="4">
    <source>
        <dbReference type="Proteomes" id="UP001307889"/>
    </source>
</evidence>
<reference evidence="3 4" key="1">
    <citation type="submission" date="2023-09" db="EMBL/GenBank/DDBJ databases">
        <title>Nesidiocoris tenuis whole genome shotgun sequence.</title>
        <authorList>
            <person name="Shibata T."/>
            <person name="Shimoda M."/>
            <person name="Kobayashi T."/>
            <person name="Uehara T."/>
        </authorList>
    </citation>
    <scope>NUCLEOTIDE SEQUENCE [LARGE SCALE GENOMIC DNA]</scope>
    <source>
        <strain evidence="3 4">Japan</strain>
    </source>
</reference>
<organism evidence="3 4">
    <name type="scientific">Nesidiocoris tenuis</name>
    <dbReference type="NCBI Taxonomy" id="355587"/>
    <lineage>
        <taxon>Eukaryota</taxon>
        <taxon>Metazoa</taxon>
        <taxon>Ecdysozoa</taxon>
        <taxon>Arthropoda</taxon>
        <taxon>Hexapoda</taxon>
        <taxon>Insecta</taxon>
        <taxon>Pterygota</taxon>
        <taxon>Neoptera</taxon>
        <taxon>Paraneoptera</taxon>
        <taxon>Hemiptera</taxon>
        <taxon>Heteroptera</taxon>
        <taxon>Panheteroptera</taxon>
        <taxon>Cimicomorpha</taxon>
        <taxon>Miridae</taxon>
        <taxon>Dicyphina</taxon>
        <taxon>Nesidiocoris</taxon>
    </lineage>
</organism>
<sequence>MAISTDQEAAVAHIAIRFPRFYKPQPEMFFINIESQFERAKITSEQTKYFHLTSELEPEVLAEVSDILNNPATRTYTHLKAALLKRYGESDESRLNKLLSTSELGDRQPSQLLRDIRRLAGPTVPDDLVRGIWLRSLPPQVQQIIQSVSSASLDQQADVADKVMLVHSPSYLSPLIASTTAPVTATHPPTVEARDPMVASTSSSRTTHADQDVSSQLADLSRQVEVLTRSVATLMESHSATVPRERSNRFARSRTPPRDNRLWCYIHRKYGNNARSCADPQNCSYPADLSGNANPHSNQ</sequence>
<dbReference type="Proteomes" id="UP001307889">
    <property type="component" value="Chromosome 1"/>
</dbReference>
<proteinExistence type="predicted"/>
<dbReference type="PANTHER" id="PTHR33327">
    <property type="entry name" value="ENDONUCLEASE"/>
    <property type="match status" value="1"/>
</dbReference>
<evidence type="ECO:0000259" key="2">
    <source>
        <dbReference type="Pfam" id="PF23055"/>
    </source>
</evidence>
<dbReference type="InterPro" id="IPR055469">
    <property type="entry name" value="DUF7041"/>
</dbReference>
<dbReference type="EMBL" id="AP028909">
    <property type="protein sequence ID" value="BES87355.1"/>
    <property type="molecule type" value="Genomic_DNA"/>
</dbReference>
<feature type="region of interest" description="Disordered" evidence="1">
    <location>
        <begin position="186"/>
        <end position="218"/>
    </location>
</feature>
<dbReference type="Pfam" id="PF23055">
    <property type="entry name" value="DUF7041"/>
    <property type="match status" value="1"/>
</dbReference>
<feature type="domain" description="DUF7041" evidence="2">
    <location>
        <begin position="19"/>
        <end position="99"/>
    </location>
</feature>
<gene>
    <name evidence="3" type="ORF">NTJ_00160</name>
</gene>
<evidence type="ECO:0000256" key="1">
    <source>
        <dbReference type="SAM" id="MobiDB-lite"/>
    </source>
</evidence>
<evidence type="ECO:0000313" key="3">
    <source>
        <dbReference type="EMBL" id="BES87355.1"/>
    </source>
</evidence>